<dbReference type="EMBL" id="JBBMFJ010000017">
    <property type="protein sequence ID" value="MEQ2563348.1"/>
    <property type="molecule type" value="Genomic_DNA"/>
</dbReference>
<gene>
    <name evidence="1" type="ORF">WMO41_09305</name>
</gene>
<reference evidence="1 2" key="1">
    <citation type="submission" date="2024-03" db="EMBL/GenBank/DDBJ databases">
        <title>Human intestinal bacterial collection.</title>
        <authorList>
            <person name="Pauvert C."/>
            <person name="Hitch T.C.A."/>
            <person name="Clavel T."/>
        </authorList>
    </citation>
    <scope>NUCLEOTIDE SEQUENCE [LARGE SCALE GENOMIC DNA]</scope>
    <source>
        <strain evidence="1 2">CLA-AP-H27</strain>
    </source>
</reference>
<protein>
    <submittedName>
        <fullName evidence="1">Uncharacterized protein</fullName>
    </submittedName>
</protein>
<evidence type="ECO:0000313" key="2">
    <source>
        <dbReference type="Proteomes" id="UP001437460"/>
    </source>
</evidence>
<keyword evidence="2" id="KW-1185">Reference proteome</keyword>
<comment type="caution">
    <text evidence="1">The sequence shown here is derived from an EMBL/GenBank/DDBJ whole genome shotgun (WGS) entry which is preliminary data.</text>
</comment>
<evidence type="ECO:0000313" key="1">
    <source>
        <dbReference type="EMBL" id="MEQ2563348.1"/>
    </source>
</evidence>
<name>A0ABV1HN01_9FIRM</name>
<organism evidence="1 2">
    <name type="scientific">Ventrimonas faecis</name>
    <dbReference type="NCBI Taxonomy" id="3133170"/>
    <lineage>
        <taxon>Bacteria</taxon>
        <taxon>Bacillati</taxon>
        <taxon>Bacillota</taxon>
        <taxon>Clostridia</taxon>
        <taxon>Lachnospirales</taxon>
        <taxon>Lachnospiraceae</taxon>
        <taxon>Ventrimonas</taxon>
    </lineage>
</organism>
<accession>A0ABV1HN01</accession>
<sequence>MDVVGLHEVLAHERARKGSQDITQEIEIYFNFLERYIPPSLQPVLLSTEEQEELRKKEERNTV</sequence>
<proteinExistence type="predicted"/>
<dbReference type="Proteomes" id="UP001437460">
    <property type="component" value="Unassembled WGS sequence"/>
</dbReference>